<sequence>MKLITCHCAKCAGKDFIKYGKTACGKQRYQCKNCKAISIMNYSYKAYKDDINNKIILLIKEGLGIRSTARVLEISPSTLLKRILKIAEDISQPIIPFYRTYEMDEVRFFIRKKSNPMWLVYAIDKNTKQVMSFYIGKRNNQTLNAVVKTLLNSKAEMIFTDKLKNYQYLIPQELHNTKRYGTNGIERKNLGLRTHLKRLGRKTICFSRSIIILSAILKIYFWS</sequence>
<evidence type="ECO:0000313" key="3">
    <source>
        <dbReference type="Proteomes" id="UP001158050"/>
    </source>
</evidence>
<dbReference type="Proteomes" id="UP001158050">
    <property type="component" value="Unassembled WGS sequence"/>
</dbReference>
<dbReference type="InterPro" id="IPR005063">
    <property type="entry name" value="Transposase_27"/>
</dbReference>
<dbReference type="PANTHER" id="PTHR33293">
    <property type="entry name" value="INSERTION ELEMENT IS1 1 PROTEIN INSB-RELATED"/>
    <property type="match status" value="1"/>
</dbReference>
<evidence type="ECO:0000313" key="2">
    <source>
        <dbReference type="EMBL" id="SMP90879.1"/>
    </source>
</evidence>
<protein>
    <submittedName>
        <fullName evidence="2">Transposase and inactivated derivatives, IS1 family</fullName>
    </submittedName>
</protein>
<keyword evidence="1" id="KW-0472">Membrane</keyword>
<keyword evidence="1" id="KW-0812">Transmembrane</keyword>
<keyword evidence="3" id="KW-1185">Reference proteome</keyword>
<keyword evidence="1" id="KW-1133">Transmembrane helix</keyword>
<dbReference type="NCBIfam" id="NF033558">
    <property type="entry name" value="transpos_IS1"/>
    <property type="match status" value="1"/>
</dbReference>
<reference evidence="2 3" key="1">
    <citation type="submission" date="2017-05" db="EMBL/GenBank/DDBJ databases">
        <authorList>
            <person name="Varghese N."/>
            <person name="Submissions S."/>
        </authorList>
    </citation>
    <scope>NUCLEOTIDE SEQUENCE [LARGE SCALE GENOMIC DNA]</scope>
    <source>
        <strain evidence="2 3">DSM 18015</strain>
    </source>
</reference>
<dbReference type="InterPro" id="IPR051354">
    <property type="entry name" value="Transposase_27_IS1"/>
</dbReference>
<dbReference type="EMBL" id="FXUO01000002">
    <property type="protein sequence ID" value="SMP90879.1"/>
    <property type="molecule type" value="Genomic_DNA"/>
</dbReference>
<proteinExistence type="predicted"/>
<evidence type="ECO:0000256" key="1">
    <source>
        <dbReference type="SAM" id="Phobius"/>
    </source>
</evidence>
<accession>A0ABY1QZS8</accession>
<feature type="transmembrane region" description="Helical" evidence="1">
    <location>
        <begin position="203"/>
        <end position="222"/>
    </location>
</feature>
<dbReference type="PANTHER" id="PTHR33293:SF2">
    <property type="entry name" value="TRANSPOSASE"/>
    <property type="match status" value="1"/>
</dbReference>
<organism evidence="2 3">
    <name type="scientific">Epilithonimonas pallida</name>
    <dbReference type="NCBI Taxonomy" id="373671"/>
    <lineage>
        <taxon>Bacteria</taxon>
        <taxon>Pseudomonadati</taxon>
        <taxon>Bacteroidota</taxon>
        <taxon>Flavobacteriia</taxon>
        <taxon>Flavobacteriales</taxon>
        <taxon>Weeksellaceae</taxon>
        <taxon>Chryseobacterium group</taxon>
        <taxon>Epilithonimonas</taxon>
    </lineage>
</organism>
<dbReference type="RefSeq" id="WP_283415956.1">
    <property type="nucleotide sequence ID" value="NZ_FXUO01000002.1"/>
</dbReference>
<dbReference type="Pfam" id="PF03400">
    <property type="entry name" value="DDE_Tnp_IS1"/>
    <property type="match status" value="1"/>
</dbReference>
<name>A0ABY1QZS8_9FLAO</name>
<comment type="caution">
    <text evidence="2">The sequence shown here is derived from an EMBL/GenBank/DDBJ whole genome shotgun (WGS) entry which is preliminary data.</text>
</comment>
<gene>
    <name evidence="2" type="ORF">SAMN05421679_102473</name>
</gene>